<evidence type="ECO:0000313" key="5">
    <source>
        <dbReference type="Proteomes" id="UP001213681"/>
    </source>
</evidence>
<dbReference type="Pfam" id="PF00026">
    <property type="entry name" value="Asp"/>
    <property type="match status" value="1"/>
</dbReference>
<dbReference type="GeneID" id="81603503"/>
<reference evidence="4" key="2">
    <citation type="journal article" date="2023" name="IMA Fungus">
        <title>Comparative genomic study of the Penicillium genus elucidates a diverse pangenome and 15 lateral gene transfer events.</title>
        <authorList>
            <person name="Petersen C."/>
            <person name="Sorensen T."/>
            <person name="Nielsen M.R."/>
            <person name="Sondergaard T.E."/>
            <person name="Sorensen J.L."/>
            <person name="Fitzpatrick D.A."/>
            <person name="Frisvad J.C."/>
            <person name="Nielsen K.L."/>
        </authorList>
    </citation>
    <scope>NUCLEOTIDE SEQUENCE</scope>
    <source>
        <strain evidence="4">IBT 16125</strain>
    </source>
</reference>
<evidence type="ECO:0000259" key="3">
    <source>
        <dbReference type="PROSITE" id="PS51767"/>
    </source>
</evidence>
<comment type="caution">
    <text evidence="4">The sequence shown here is derived from an EMBL/GenBank/DDBJ whole genome shotgun (WGS) entry which is preliminary data.</text>
</comment>
<accession>A0AAD6FYU7</accession>
<dbReference type="Proteomes" id="UP001213681">
    <property type="component" value="Unassembled WGS sequence"/>
</dbReference>
<keyword evidence="2" id="KW-0378">Hydrolase</keyword>
<reference evidence="4" key="1">
    <citation type="submission" date="2022-12" db="EMBL/GenBank/DDBJ databases">
        <authorList>
            <person name="Petersen C."/>
        </authorList>
    </citation>
    <scope>NUCLEOTIDE SEQUENCE</scope>
    <source>
        <strain evidence="4">IBT 16125</strain>
    </source>
</reference>
<proteinExistence type="inferred from homology"/>
<dbReference type="AlphaFoldDB" id="A0AAD6FYU7"/>
<comment type="similarity">
    <text evidence="1">Belongs to the peptidase A1 family.</text>
</comment>
<dbReference type="CDD" id="cd05471">
    <property type="entry name" value="pepsin_like"/>
    <property type="match status" value="1"/>
</dbReference>
<name>A0AAD6FYU7_9EURO</name>
<dbReference type="GO" id="GO:0006508">
    <property type="term" value="P:proteolysis"/>
    <property type="evidence" value="ECO:0007669"/>
    <property type="project" value="InterPro"/>
</dbReference>
<dbReference type="InterPro" id="IPR001461">
    <property type="entry name" value="Aspartic_peptidase_A1"/>
</dbReference>
<gene>
    <name evidence="4" type="ORF">N7458_009878</name>
</gene>
<keyword evidence="5" id="KW-1185">Reference proteome</keyword>
<dbReference type="EMBL" id="JAPVEA010000008">
    <property type="protein sequence ID" value="KAJ5438880.1"/>
    <property type="molecule type" value="Genomic_DNA"/>
</dbReference>
<dbReference type="PANTHER" id="PTHR47966">
    <property type="entry name" value="BETA-SITE APP-CLEAVING ENZYME, ISOFORM A-RELATED"/>
    <property type="match status" value="1"/>
</dbReference>
<dbReference type="PANTHER" id="PTHR47966:SF47">
    <property type="entry name" value="ENDOPEPTIDASE, PUTATIVE (AFU_ORTHOLOGUE AFUA_3G01220)-RELATED"/>
    <property type="match status" value="1"/>
</dbReference>
<dbReference type="SUPFAM" id="SSF50630">
    <property type="entry name" value="Acid proteases"/>
    <property type="match status" value="1"/>
</dbReference>
<evidence type="ECO:0000313" key="4">
    <source>
        <dbReference type="EMBL" id="KAJ5438880.1"/>
    </source>
</evidence>
<dbReference type="PROSITE" id="PS51767">
    <property type="entry name" value="PEPTIDASE_A1"/>
    <property type="match status" value="1"/>
</dbReference>
<sequence length="190" mass="20558">MNTRYTCINKTSNLVIPEADCLYSNKTYHKSSTYRPVQNEKFGIQYGAGLASGVLAYEDAKVGDIAVRGQKIGIANVSNPMGDGVNSGLLGLAYPSITSAQPANHTSNAICWFDRLPYNPLLYTMHEKGLIEPYLSLALAHTPQNASTAFGGYLTLGGLPPVNHSFDFTTVPVELTKNIPLNFTSGKEVR</sequence>
<evidence type="ECO:0000256" key="1">
    <source>
        <dbReference type="ARBA" id="ARBA00007447"/>
    </source>
</evidence>
<dbReference type="InterPro" id="IPR034164">
    <property type="entry name" value="Pepsin-like_dom"/>
</dbReference>
<feature type="domain" description="Peptidase A1" evidence="3">
    <location>
        <begin position="1"/>
        <end position="190"/>
    </location>
</feature>
<dbReference type="InterPro" id="IPR033121">
    <property type="entry name" value="PEPTIDASE_A1"/>
</dbReference>
<dbReference type="InterPro" id="IPR021109">
    <property type="entry name" value="Peptidase_aspartic_dom_sf"/>
</dbReference>
<evidence type="ECO:0000256" key="2">
    <source>
        <dbReference type="ARBA" id="ARBA00022801"/>
    </source>
</evidence>
<protein>
    <recommendedName>
        <fullName evidence="3">Peptidase A1 domain-containing protein</fullName>
    </recommendedName>
</protein>
<dbReference type="RefSeq" id="XP_056762109.1">
    <property type="nucleotide sequence ID" value="XM_056913260.1"/>
</dbReference>
<organism evidence="4 5">
    <name type="scientific">Penicillium daleae</name>
    <dbReference type="NCBI Taxonomy" id="63821"/>
    <lineage>
        <taxon>Eukaryota</taxon>
        <taxon>Fungi</taxon>
        <taxon>Dikarya</taxon>
        <taxon>Ascomycota</taxon>
        <taxon>Pezizomycotina</taxon>
        <taxon>Eurotiomycetes</taxon>
        <taxon>Eurotiomycetidae</taxon>
        <taxon>Eurotiales</taxon>
        <taxon>Aspergillaceae</taxon>
        <taxon>Penicillium</taxon>
    </lineage>
</organism>
<dbReference type="GO" id="GO:0000324">
    <property type="term" value="C:fungal-type vacuole"/>
    <property type="evidence" value="ECO:0007669"/>
    <property type="project" value="TreeGrafter"/>
</dbReference>
<dbReference type="GO" id="GO:0004190">
    <property type="term" value="F:aspartic-type endopeptidase activity"/>
    <property type="evidence" value="ECO:0007669"/>
    <property type="project" value="InterPro"/>
</dbReference>
<dbReference type="Gene3D" id="2.40.70.10">
    <property type="entry name" value="Acid Proteases"/>
    <property type="match status" value="1"/>
</dbReference>